<proteinExistence type="predicted"/>
<dbReference type="Proteomes" id="UP000053127">
    <property type="component" value="Unassembled WGS sequence"/>
</dbReference>
<name>A0A101NY03_9ACTN</name>
<evidence type="ECO:0000313" key="2">
    <source>
        <dbReference type="Proteomes" id="UP000053127"/>
    </source>
</evidence>
<organism evidence="1 2">
    <name type="scientific">Streptomyces yokosukanensis</name>
    <dbReference type="NCBI Taxonomy" id="67386"/>
    <lineage>
        <taxon>Bacteria</taxon>
        <taxon>Bacillati</taxon>
        <taxon>Actinomycetota</taxon>
        <taxon>Actinomycetes</taxon>
        <taxon>Kitasatosporales</taxon>
        <taxon>Streptomycetaceae</taxon>
        <taxon>Streptomyces</taxon>
    </lineage>
</organism>
<dbReference type="AlphaFoldDB" id="A0A101NY03"/>
<keyword evidence="2" id="KW-1185">Reference proteome</keyword>
<sequence>MDEIAAPLGLDFFIGLPAAERARVSRMLYRQPDLDLTTAPAESVPEDLRELVTSWRDPFSFSNRAYAVTDPPEIDFDSPDHGIAFGYVMNHVIGGLPMYEHRYWSTRCESL</sequence>
<reference evidence="1 2" key="1">
    <citation type="submission" date="2015-10" db="EMBL/GenBank/DDBJ databases">
        <title>Draft genome sequence of Streptomyces yokosukanensis DSM 40224, type strain for the species Streptomyces yokosukanensis.</title>
        <authorList>
            <person name="Ruckert C."/>
            <person name="Winkler A."/>
            <person name="Kalinowski J."/>
            <person name="Kampfer P."/>
            <person name="Glaeser S."/>
        </authorList>
    </citation>
    <scope>NUCLEOTIDE SEQUENCE [LARGE SCALE GENOMIC DNA]</scope>
    <source>
        <strain evidence="1 2">DSM 40224</strain>
    </source>
</reference>
<accession>A0A101NY03</accession>
<dbReference type="STRING" id="67386.AQI95_31310"/>
<evidence type="ECO:0000313" key="1">
    <source>
        <dbReference type="EMBL" id="KUN01416.1"/>
    </source>
</evidence>
<dbReference type="InterPro" id="IPR012338">
    <property type="entry name" value="Beta-lactam/transpept-like"/>
</dbReference>
<dbReference type="EMBL" id="LMWN01000043">
    <property type="protein sequence ID" value="KUN01416.1"/>
    <property type="molecule type" value="Genomic_DNA"/>
</dbReference>
<comment type="caution">
    <text evidence="1">The sequence shown here is derived from an EMBL/GenBank/DDBJ whole genome shotgun (WGS) entry which is preliminary data.</text>
</comment>
<dbReference type="Gene3D" id="3.40.710.10">
    <property type="entry name" value="DD-peptidase/beta-lactamase superfamily"/>
    <property type="match status" value="1"/>
</dbReference>
<gene>
    <name evidence="1" type="ORF">AQI95_31310</name>
</gene>
<protein>
    <submittedName>
        <fullName evidence="1">Uncharacterized protein</fullName>
    </submittedName>
</protein>